<dbReference type="EMBL" id="SNZG01000028">
    <property type="protein sequence ID" value="TDR35791.1"/>
    <property type="molecule type" value="Genomic_DNA"/>
</dbReference>
<dbReference type="GO" id="GO:0006281">
    <property type="term" value="P:DNA repair"/>
    <property type="evidence" value="ECO:0007669"/>
    <property type="project" value="TreeGrafter"/>
</dbReference>
<dbReference type="InterPro" id="IPR013824">
    <property type="entry name" value="Topo_IA_cen_sub1"/>
</dbReference>
<dbReference type="PANTHER" id="PTHR11390:SF21">
    <property type="entry name" value="DNA TOPOISOMERASE 3-ALPHA"/>
    <property type="match status" value="1"/>
</dbReference>
<dbReference type="InterPro" id="IPR034144">
    <property type="entry name" value="TOPRIM_TopoIII"/>
</dbReference>
<dbReference type="EC" id="5.6.2.1" evidence="3"/>
<dbReference type="AlphaFoldDB" id="A0A2U3AB00"/>
<dbReference type="GO" id="GO:0043597">
    <property type="term" value="C:cytoplasmic replication fork"/>
    <property type="evidence" value="ECO:0007669"/>
    <property type="project" value="TreeGrafter"/>
</dbReference>
<sequence>MANVVILAEKPSQAKAYAEAFKIAKKNKHYIELQPSSTFPDGATITWGVGHLVELKQPAEYQPEWKRWSLKVLPMIPEKYEFKVAKGKWDQFQAVKALFKDADLLINACDVDREGSNIFYSILRQTRVKSKPIQRLWINSLESDEIRKGFEALRDNEQDYRLYIEAQTRQISDWLVGMNASRLFTMLLKEKGLNETMSVGRVQSPTVYMIYERFLEIENFQPENFYELKGEFHSRMGSYSGKADFKSAKFEEAIALLQKMNITEKQKIPALITSVEKKPKKILPPKLHSLSTLQQKANKIWKYSPAKVLEVAQNLYEKKMISYPRSDCQFITPAEFSYLKNKLTDYQQLMKKPFEPASLSPSKRYVDAGKVEEHYAIIPTKSIPSEQKLAGLSLMEKNIYAEVVRTTLAMFHRDYLYEETKIITEVNKLPFKTIGKVELDRGFQQLWPAPKEKKNEAPPLPLVEQGEDVDAIVQIHQGTTQPPKPFTEGQLVQMMKTCGKFIEDDAESDILKEVEGIGTEATRAGIIETIKRHEYIDVTKNIVSITEKGKVLCQAISGSLLASPVMTAKWETYLRKISAGTGTQEAFLQNIEKFLNHLIEASPKIIADTDITSAAELSTPKVTGPIAQCPSCHKGELLERQNFYGCSAYKDGCKFSISKKIASKKLSAAQVKDLCEKGITKPIKGFKSKKGSTFSARLKLTAEKIEFDFSV</sequence>
<dbReference type="PROSITE" id="PS52039">
    <property type="entry name" value="TOPO_IA_2"/>
    <property type="match status" value="1"/>
</dbReference>
<dbReference type="Gene3D" id="1.10.460.10">
    <property type="entry name" value="Topoisomerase I, domain 2"/>
    <property type="match status" value="1"/>
</dbReference>
<evidence type="ECO:0000256" key="8">
    <source>
        <dbReference type="ARBA" id="ARBA00023235"/>
    </source>
</evidence>
<evidence type="ECO:0000256" key="12">
    <source>
        <dbReference type="ARBA" id="ARBA00032877"/>
    </source>
</evidence>
<feature type="domain" description="Topo IA-type catalytic" evidence="13">
    <location>
        <begin position="159"/>
        <end position="599"/>
    </location>
</feature>
<evidence type="ECO:0000256" key="9">
    <source>
        <dbReference type="ARBA" id="ARBA00030003"/>
    </source>
</evidence>
<dbReference type="NCBIfam" id="NF005829">
    <property type="entry name" value="PRK07726.1"/>
    <property type="match status" value="1"/>
</dbReference>
<evidence type="ECO:0000313" key="14">
    <source>
        <dbReference type="EMBL" id="STX09695.1"/>
    </source>
</evidence>
<dbReference type="Pfam" id="PF13342">
    <property type="entry name" value="Toprim_Crpt"/>
    <property type="match status" value="1"/>
</dbReference>
<evidence type="ECO:0000256" key="10">
    <source>
        <dbReference type="ARBA" id="ARBA00031985"/>
    </source>
</evidence>
<keyword evidence="8 14" id="KW-0413">Isomerase</keyword>
<comment type="similarity">
    <text evidence="2">Belongs to the type IA topoisomerase family.</text>
</comment>
<evidence type="ECO:0000256" key="3">
    <source>
        <dbReference type="ARBA" id="ARBA00012891"/>
    </source>
</evidence>
<keyword evidence="5" id="KW-0460">Magnesium</keyword>
<proteinExistence type="inferred from homology"/>
<keyword evidence="17" id="KW-1185">Reference proteome</keyword>
<dbReference type="SUPFAM" id="SSF56712">
    <property type="entry name" value="Prokaryotic type I DNA topoisomerase"/>
    <property type="match status" value="1"/>
</dbReference>
<dbReference type="Gene3D" id="2.70.20.10">
    <property type="entry name" value="Topoisomerase I, domain 3"/>
    <property type="match status" value="1"/>
</dbReference>
<dbReference type="InterPro" id="IPR013825">
    <property type="entry name" value="Topo_IA_cen_sub2"/>
</dbReference>
<dbReference type="SMART" id="SM00437">
    <property type="entry name" value="TOP1Ac"/>
    <property type="match status" value="1"/>
</dbReference>
<dbReference type="Pfam" id="PF01131">
    <property type="entry name" value="Topoisom_bac"/>
    <property type="match status" value="1"/>
</dbReference>
<dbReference type="Gene3D" id="3.40.50.140">
    <property type="match status" value="1"/>
</dbReference>
<comment type="caution">
    <text evidence="14">The sequence shown here is derived from an EMBL/GenBank/DDBJ whole genome shotgun (WGS) entry which is preliminary data.</text>
</comment>
<dbReference type="InterPro" id="IPR023405">
    <property type="entry name" value="Topo_IA_core_domain"/>
</dbReference>
<dbReference type="NCBIfam" id="TIGR01056">
    <property type="entry name" value="topB"/>
    <property type="match status" value="1"/>
</dbReference>
<keyword evidence="6" id="KW-0799">Topoisomerase</keyword>
<evidence type="ECO:0000256" key="2">
    <source>
        <dbReference type="ARBA" id="ARBA00009446"/>
    </source>
</evidence>
<evidence type="ECO:0000256" key="6">
    <source>
        <dbReference type="ARBA" id="ARBA00023029"/>
    </source>
</evidence>
<evidence type="ECO:0000313" key="16">
    <source>
        <dbReference type="Proteomes" id="UP000254330"/>
    </source>
</evidence>
<dbReference type="PANTHER" id="PTHR11390">
    <property type="entry name" value="PROKARYOTIC DNA TOPOISOMERASE"/>
    <property type="match status" value="1"/>
</dbReference>
<keyword evidence="4" id="KW-0479">Metal-binding</keyword>
<dbReference type="InterPro" id="IPR003601">
    <property type="entry name" value="Topo_IA_2"/>
</dbReference>
<protein>
    <recommendedName>
        <fullName evidence="3">DNA topoisomerase</fullName>
        <ecNumber evidence="3">5.6.2.1</ecNumber>
    </recommendedName>
    <alternativeName>
        <fullName evidence="12">Omega-protein</fullName>
    </alternativeName>
    <alternativeName>
        <fullName evidence="11">Relaxing enzyme</fullName>
    </alternativeName>
    <alternativeName>
        <fullName evidence="9">Swivelase</fullName>
    </alternativeName>
    <alternativeName>
        <fullName evidence="10">Untwisting enzyme</fullName>
    </alternativeName>
</protein>
<dbReference type="InterPro" id="IPR013497">
    <property type="entry name" value="Topo_IA_cen"/>
</dbReference>
<dbReference type="GO" id="GO:0003677">
    <property type="term" value="F:DNA binding"/>
    <property type="evidence" value="ECO:0007669"/>
    <property type="project" value="UniProtKB-KW"/>
</dbReference>
<evidence type="ECO:0000256" key="11">
    <source>
        <dbReference type="ARBA" id="ARBA00032235"/>
    </source>
</evidence>
<organism evidence="14 16">
    <name type="scientific">Kurthia zopfii</name>
    <dbReference type="NCBI Taxonomy" id="1650"/>
    <lineage>
        <taxon>Bacteria</taxon>
        <taxon>Bacillati</taxon>
        <taxon>Bacillota</taxon>
        <taxon>Bacilli</taxon>
        <taxon>Bacillales</taxon>
        <taxon>Caryophanaceae</taxon>
        <taxon>Kurthia</taxon>
    </lineage>
</organism>
<dbReference type="GO" id="GO:0046872">
    <property type="term" value="F:metal ion binding"/>
    <property type="evidence" value="ECO:0007669"/>
    <property type="project" value="UniProtKB-KW"/>
</dbReference>
<dbReference type="PRINTS" id="PR00417">
    <property type="entry name" value="PRTPISMRASEI"/>
</dbReference>
<dbReference type="PROSITE" id="PS00396">
    <property type="entry name" value="TOPO_IA_1"/>
    <property type="match status" value="1"/>
</dbReference>
<evidence type="ECO:0000313" key="17">
    <source>
        <dbReference type="Proteomes" id="UP000294641"/>
    </source>
</evidence>
<dbReference type="SMART" id="SM00493">
    <property type="entry name" value="TOPRIM"/>
    <property type="match status" value="1"/>
</dbReference>
<evidence type="ECO:0000256" key="7">
    <source>
        <dbReference type="ARBA" id="ARBA00023125"/>
    </source>
</evidence>
<evidence type="ECO:0000256" key="1">
    <source>
        <dbReference type="ARBA" id="ARBA00000213"/>
    </source>
</evidence>
<dbReference type="InterPro" id="IPR013826">
    <property type="entry name" value="Topo_IA_cen_sub3"/>
</dbReference>
<dbReference type="InterPro" id="IPR023406">
    <property type="entry name" value="Topo_IA_AS"/>
</dbReference>
<dbReference type="OrthoDB" id="9803554at2"/>
<dbReference type="InterPro" id="IPR005738">
    <property type="entry name" value="TopoIII"/>
</dbReference>
<dbReference type="Pfam" id="PF01751">
    <property type="entry name" value="Toprim"/>
    <property type="match status" value="1"/>
</dbReference>
<dbReference type="InterPro" id="IPR006171">
    <property type="entry name" value="TOPRIM_dom"/>
</dbReference>
<dbReference type="EMBL" id="UGNP01000001">
    <property type="protein sequence ID" value="STX09695.1"/>
    <property type="molecule type" value="Genomic_DNA"/>
</dbReference>
<dbReference type="CDD" id="cd03362">
    <property type="entry name" value="TOPRIM_TopoIA_TopoIII"/>
    <property type="match status" value="1"/>
</dbReference>
<dbReference type="GO" id="GO:0006265">
    <property type="term" value="P:DNA topological change"/>
    <property type="evidence" value="ECO:0007669"/>
    <property type="project" value="InterPro"/>
</dbReference>
<comment type="catalytic activity">
    <reaction evidence="1">
        <text>ATP-independent breakage of single-stranded DNA, followed by passage and rejoining.</text>
        <dbReference type="EC" id="5.6.2.1"/>
    </reaction>
</comment>
<dbReference type="Proteomes" id="UP000254330">
    <property type="component" value="Unassembled WGS sequence"/>
</dbReference>
<keyword evidence="7" id="KW-0238">DNA-binding</keyword>
<dbReference type="InterPro" id="IPR025589">
    <property type="entry name" value="Toprim_C_rpt"/>
</dbReference>
<evidence type="ECO:0000259" key="13">
    <source>
        <dbReference type="PROSITE" id="PS52039"/>
    </source>
</evidence>
<accession>A0A2U3AB00</accession>
<dbReference type="SMART" id="SM00436">
    <property type="entry name" value="TOP1Bc"/>
    <property type="match status" value="1"/>
</dbReference>
<dbReference type="InterPro" id="IPR000380">
    <property type="entry name" value="Topo_IA"/>
</dbReference>
<dbReference type="GO" id="GO:0006310">
    <property type="term" value="P:DNA recombination"/>
    <property type="evidence" value="ECO:0007669"/>
    <property type="project" value="TreeGrafter"/>
</dbReference>
<dbReference type="RefSeq" id="WP_109350255.1">
    <property type="nucleotide sequence ID" value="NZ_BJUE01000023.1"/>
</dbReference>
<dbReference type="Proteomes" id="UP000294641">
    <property type="component" value="Unassembled WGS sequence"/>
</dbReference>
<evidence type="ECO:0000256" key="5">
    <source>
        <dbReference type="ARBA" id="ARBA00022842"/>
    </source>
</evidence>
<name>A0A2U3AB00_9BACL</name>
<dbReference type="CDD" id="cd00186">
    <property type="entry name" value="TOP1Ac"/>
    <property type="match status" value="1"/>
</dbReference>
<dbReference type="GO" id="GO:0003917">
    <property type="term" value="F:DNA topoisomerase type I (single strand cut, ATP-independent) activity"/>
    <property type="evidence" value="ECO:0007669"/>
    <property type="project" value="UniProtKB-EC"/>
</dbReference>
<dbReference type="Gene3D" id="1.10.290.10">
    <property type="entry name" value="Topoisomerase I, domain 4"/>
    <property type="match status" value="1"/>
</dbReference>
<evidence type="ECO:0000256" key="4">
    <source>
        <dbReference type="ARBA" id="ARBA00022723"/>
    </source>
</evidence>
<reference evidence="14 16" key="1">
    <citation type="submission" date="2018-06" db="EMBL/GenBank/DDBJ databases">
        <authorList>
            <consortium name="Pathogen Informatics"/>
            <person name="Doyle S."/>
        </authorList>
    </citation>
    <scope>NUCLEOTIDE SEQUENCE [LARGE SCALE GENOMIC DNA]</scope>
    <source>
        <strain evidence="14 16">NCTC10597</strain>
    </source>
</reference>
<gene>
    <name evidence="14" type="primary">topB_2</name>
    <name evidence="15" type="ORF">DFR61_12821</name>
    <name evidence="14" type="ORF">NCTC10597_01388</name>
</gene>
<dbReference type="InterPro" id="IPR003602">
    <property type="entry name" value="Topo_IA_DNA-bd_dom"/>
</dbReference>
<reference evidence="15 17" key="2">
    <citation type="submission" date="2019-03" db="EMBL/GenBank/DDBJ databases">
        <title>Genomic Encyclopedia of Type Strains, Phase IV (KMG-IV): sequencing the most valuable type-strain genomes for metagenomic binning, comparative biology and taxonomic classification.</title>
        <authorList>
            <person name="Goeker M."/>
        </authorList>
    </citation>
    <scope>NUCLEOTIDE SEQUENCE [LARGE SCALE GENOMIC DNA]</scope>
    <source>
        <strain evidence="15 17">DSM 20580</strain>
    </source>
</reference>
<evidence type="ECO:0000313" key="15">
    <source>
        <dbReference type="EMBL" id="TDR35791.1"/>
    </source>
</evidence>